<dbReference type="OrthoDB" id="3269666at2759"/>
<name>A0A8K0XNK1_9AGAR</name>
<organism evidence="2 3">
    <name type="scientific">Cristinia sonorae</name>
    <dbReference type="NCBI Taxonomy" id="1940300"/>
    <lineage>
        <taxon>Eukaryota</taxon>
        <taxon>Fungi</taxon>
        <taxon>Dikarya</taxon>
        <taxon>Basidiomycota</taxon>
        <taxon>Agaricomycotina</taxon>
        <taxon>Agaricomycetes</taxon>
        <taxon>Agaricomycetidae</taxon>
        <taxon>Agaricales</taxon>
        <taxon>Pleurotineae</taxon>
        <taxon>Stephanosporaceae</taxon>
        <taxon>Cristinia</taxon>
    </lineage>
</organism>
<protein>
    <submittedName>
        <fullName evidence="2">Uncharacterized protein</fullName>
    </submittedName>
</protein>
<dbReference type="EMBL" id="JAEVFJ010000020">
    <property type="protein sequence ID" value="KAH8099254.1"/>
    <property type="molecule type" value="Genomic_DNA"/>
</dbReference>
<reference evidence="2" key="1">
    <citation type="journal article" date="2021" name="New Phytol.">
        <title>Evolutionary innovations through gain and loss of genes in the ectomycorrhizal Boletales.</title>
        <authorList>
            <person name="Wu G."/>
            <person name="Miyauchi S."/>
            <person name="Morin E."/>
            <person name="Kuo A."/>
            <person name="Drula E."/>
            <person name="Varga T."/>
            <person name="Kohler A."/>
            <person name="Feng B."/>
            <person name="Cao Y."/>
            <person name="Lipzen A."/>
            <person name="Daum C."/>
            <person name="Hundley H."/>
            <person name="Pangilinan J."/>
            <person name="Johnson J."/>
            <person name="Barry K."/>
            <person name="LaButti K."/>
            <person name="Ng V."/>
            <person name="Ahrendt S."/>
            <person name="Min B."/>
            <person name="Choi I.G."/>
            <person name="Park H."/>
            <person name="Plett J.M."/>
            <person name="Magnuson J."/>
            <person name="Spatafora J.W."/>
            <person name="Nagy L.G."/>
            <person name="Henrissat B."/>
            <person name="Grigoriev I.V."/>
            <person name="Yang Z.L."/>
            <person name="Xu J."/>
            <person name="Martin F.M."/>
        </authorList>
    </citation>
    <scope>NUCLEOTIDE SEQUENCE</scope>
    <source>
        <strain evidence="2">KKN 215</strain>
    </source>
</reference>
<sequence length="234" mass="23512">MSTATGTQSDARFETTAAWAEAEASDVKLAAEVEQNAHQLHDAAQAAAQEAQFKTPSESAASAVNNLEAGLSQTTDKAVTEGQENVQGYVAQAKNLANSAVNTAASYIPTTTTTTDSTATNTGSTAASLQATAVSAAQTTKEYLVQAQAIAAPVATQALNAGLAAVETARTTAAPYVQSATDAVTRAVSGTSADTTTPTTHVNGVAPKSAPLESGPHVVESPYAAAPHPKVADV</sequence>
<evidence type="ECO:0000313" key="2">
    <source>
        <dbReference type="EMBL" id="KAH8099254.1"/>
    </source>
</evidence>
<feature type="region of interest" description="Disordered" evidence="1">
    <location>
        <begin position="188"/>
        <end position="234"/>
    </location>
</feature>
<dbReference type="AlphaFoldDB" id="A0A8K0XNK1"/>
<gene>
    <name evidence="2" type="ORF">BXZ70DRAFT_1009071</name>
</gene>
<evidence type="ECO:0000256" key="1">
    <source>
        <dbReference type="SAM" id="MobiDB-lite"/>
    </source>
</evidence>
<dbReference type="Proteomes" id="UP000813824">
    <property type="component" value="Unassembled WGS sequence"/>
</dbReference>
<accession>A0A8K0XNK1</accession>
<keyword evidence="3" id="KW-1185">Reference proteome</keyword>
<evidence type="ECO:0000313" key="3">
    <source>
        <dbReference type="Proteomes" id="UP000813824"/>
    </source>
</evidence>
<proteinExistence type="predicted"/>
<comment type="caution">
    <text evidence="2">The sequence shown here is derived from an EMBL/GenBank/DDBJ whole genome shotgun (WGS) entry which is preliminary data.</text>
</comment>